<dbReference type="Pfam" id="PF00300">
    <property type="entry name" value="His_Phos_1"/>
    <property type="match status" value="1"/>
</dbReference>
<dbReference type="PANTHER" id="PTHR20935">
    <property type="entry name" value="PHOSPHOGLYCERATE MUTASE-RELATED"/>
    <property type="match status" value="1"/>
</dbReference>
<dbReference type="InterPro" id="IPR013078">
    <property type="entry name" value="His_Pase_superF_clade-1"/>
</dbReference>
<dbReference type="SMART" id="SM00855">
    <property type="entry name" value="PGAM"/>
    <property type="match status" value="1"/>
</dbReference>
<organism evidence="2 3">
    <name type="scientific">Cryptosporangium minutisporangium</name>
    <dbReference type="NCBI Taxonomy" id="113569"/>
    <lineage>
        <taxon>Bacteria</taxon>
        <taxon>Bacillati</taxon>
        <taxon>Actinomycetota</taxon>
        <taxon>Actinomycetes</taxon>
        <taxon>Cryptosporangiales</taxon>
        <taxon>Cryptosporangiaceae</taxon>
        <taxon>Cryptosporangium</taxon>
    </lineage>
</organism>
<dbReference type="Proteomes" id="UP001501676">
    <property type="component" value="Unassembled WGS sequence"/>
</dbReference>
<dbReference type="InterPro" id="IPR051021">
    <property type="entry name" value="Mito_Ser/Thr_phosphatase"/>
</dbReference>
<dbReference type="PANTHER" id="PTHR20935:SF0">
    <property type="entry name" value="SERINE_THREONINE-PROTEIN PHOSPHATASE PGAM5, MITOCHONDRIAL"/>
    <property type="match status" value="1"/>
</dbReference>
<gene>
    <name evidence="2" type="ORF">GCM10020369_21830</name>
</gene>
<dbReference type="Gene3D" id="3.40.50.1240">
    <property type="entry name" value="Phosphoglycerate mutase-like"/>
    <property type="match status" value="1"/>
</dbReference>
<comment type="caution">
    <text evidence="2">The sequence shown here is derived from an EMBL/GenBank/DDBJ whole genome shotgun (WGS) entry which is preliminary data.</text>
</comment>
<keyword evidence="1" id="KW-0378">Hydrolase</keyword>
<dbReference type="InterPro" id="IPR029033">
    <property type="entry name" value="His_PPase_superfam"/>
</dbReference>
<sequence length="216" mass="22832">MPVVHLIRHGQASFGAAEYDELSDLGREQSRTVGLALAARSVRIDRAVSGALRRQRDTAKLCLEAAGMPCEFSVDDRFDEYDHLGLAQQVMEDASVPTSSREFQAVLDAALERWISGALVPAGMPTWGGFGDRVWAGLEEVLAGLGRGGSGAVFTSGGAITAICARLLGLPPAGCVALHRVVVNGGITKIVSGRAGIALISFNDHAHIPEPQLTYR</sequence>
<dbReference type="EMBL" id="BAAAYN010000013">
    <property type="protein sequence ID" value="GAA3386033.1"/>
    <property type="molecule type" value="Genomic_DNA"/>
</dbReference>
<evidence type="ECO:0000256" key="1">
    <source>
        <dbReference type="ARBA" id="ARBA00022801"/>
    </source>
</evidence>
<dbReference type="RefSeq" id="WP_345727917.1">
    <property type="nucleotide sequence ID" value="NZ_BAAAYN010000013.1"/>
</dbReference>
<evidence type="ECO:0000313" key="3">
    <source>
        <dbReference type="Proteomes" id="UP001501676"/>
    </source>
</evidence>
<proteinExistence type="predicted"/>
<keyword evidence="3" id="KW-1185">Reference proteome</keyword>
<name>A0ABP6SWR0_9ACTN</name>
<dbReference type="CDD" id="cd07067">
    <property type="entry name" value="HP_PGM_like"/>
    <property type="match status" value="1"/>
</dbReference>
<reference evidence="3" key="1">
    <citation type="journal article" date="2019" name="Int. J. Syst. Evol. Microbiol.">
        <title>The Global Catalogue of Microorganisms (GCM) 10K type strain sequencing project: providing services to taxonomists for standard genome sequencing and annotation.</title>
        <authorList>
            <consortium name="The Broad Institute Genomics Platform"/>
            <consortium name="The Broad Institute Genome Sequencing Center for Infectious Disease"/>
            <person name="Wu L."/>
            <person name="Ma J."/>
        </authorList>
    </citation>
    <scope>NUCLEOTIDE SEQUENCE [LARGE SCALE GENOMIC DNA]</scope>
    <source>
        <strain evidence="3">JCM 9458</strain>
    </source>
</reference>
<protein>
    <submittedName>
        <fullName evidence="2">Histidine phosphatase family protein</fullName>
    </submittedName>
</protein>
<evidence type="ECO:0000313" key="2">
    <source>
        <dbReference type="EMBL" id="GAA3386033.1"/>
    </source>
</evidence>
<accession>A0ABP6SWR0</accession>
<dbReference type="SUPFAM" id="SSF53254">
    <property type="entry name" value="Phosphoglycerate mutase-like"/>
    <property type="match status" value="1"/>
</dbReference>